<dbReference type="InterPro" id="IPR004242">
    <property type="entry name" value="Transposase_21"/>
</dbReference>
<dbReference type="EnsemblPlants" id="TuG1812G0200005683.01.T01">
    <property type="protein sequence ID" value="TuG1812G0200005683.01.T01.cds332521"/>
    <property type="gene ID" value="TuG1812G0200005683.01"/>
</dbReference>
<accession>A0A8R7PLE3</accession>
<proteinExistence type="predicted"/>
<evidence type="ECO:0000313" key="2">
    <source>
        <dbReference type="Proteomes" id="UP000015106"/>
    </source>
</evidence>
<dbReference type="Proteomes" id="UP000015106">
    <property type="component" value="Chromosome 2"/>
</dbReference>
<reference evidence="1" key="2">
    <citation type="submission" date="2018-03" db="EMBL/GenBank/DDBJ databases">
        <title>The Triticum urartu genome reveals the dynamic nature of wheat genome evolution.</title>
        <authorList>
            <person name="Ling H."/>
            <person name="Ma B."/>
            <person name="Shi X."/>
            <person name="Liu H."/>
            <person name="Dong L."/>
            <person name="Sun H."/>
            <person name="Cao Y."/>
            <person name="Gao Q."/>
            <person name="Zheng S."/>
            <person name="Li Y."/>
            <person name="Yu Y."/>
            <person name="Du H."/>
            <person name="Qi M."/>
            <person name="Li Y."/>
            <person name="Yu H."/>
            <person name="Cui Y."/>
            <person name="Wang N."/>
            <person name="Chen C."/>
            <person name="Wu H."/>
            <person name="Zhao Y."/>
            <person name="Zhang J."/>
            <person name="Li Y."/>
            <person name="Zhou W."/>
            <person name="Zhang B."/>
            <person name="Hu W."/>
            <person name="Eijk M."/>
            <person name="Tang J."/>
            <person name="Witsenboer H."/>
            <person name="Zhao S."/>
            <person name="Li Z."/>
            <person name="Zhang A."/>
            <person name="Wang D."/>
            <person name="Liang C."/>
        </authorList>
    </citation>
    <scope>NUCLEOTIDE SEQUENCE [LARGE SCALE GENOMIC DNA]</scope>
    <source>
        <strain evidence="1">cv. G1812</strain>
    </source>
</reference>
<dbReference type="PANTHER" id="PTHR10775">
    <property type="entry name" value="OS08G0208400 PROTEIN"/>
    <property type="match status" value="1"/>
</dbReference>
<sequence length="329" mass="38009">MNKDIASDLRYHRDKRVVEPNVLRGPPDGNAWKHMDKKYPWLDEDALHLRLGVGTDGFNPFGITSSSYSVWPVIVVVYNLPPWRSMKEPFLLMTLLIPGKKSLGRDIDVYLRPLVEELKQLFNPRVVTFDALEGDTFNMRVILLWTIHDLPALASVFGHSTMGYKACHVCLDGTYSQPLRSKIGFLGHRRYFPIHHRWRKSKAFNGKNEKALPLKQLFGKDIFELLQKLDHLPGFKYGKHPGNKKRNASSKDMPGKYFRKMGILFELPYWKDLKLPHNLDVMHIEKNIFESLFGTLLNIDGKSKDALKACKDLEDMNIRADLHLNDTRS</sequence>
<evidence type="ECO:0000313" key="1">
    <source>
        <dbReference type="EnsemblPlants" id="TuG1812G0200005683.01.T01.cds332521"/>
    </source>
</evidence>
<evidence type="ECO:0008006" key="3">
    <source>
        <dbReference type="Google" id="ProtNLM"/>
    </source>
</evidence>
<organism evidence="1 2">
    <name type="scientific">Triticum urartu</name>
    <name type="common">Red wild einkorn</name>
    <name type="synonym">Crithodium urartu</name>
    <dbReference type="NCBI Taxonomy" id="4572"/>
    <lineage>
        <taxon>Eukaryota</taxon>
        <taxon>Viridiplantae</taxon>
        <taxon>Streptophyta</taxon>
        <taxon>Embryophyta</taxon>
        <taxon>Tracheophyta</taxon>
        <taxon>Spermatophyta</taxon>
        <taxon>Magnoliopsida</taxon>
        <taxon>Liliopsida</taxon>
        <taxon>Poales</taxon>
        <taxon>Poaceae</taxon>
        <taxon>BOP clade</taxon>
        <taxon>Pooideae</taxon>
        <taxon>Triticodae</taxon>
        <taxon>Triticeae</taxon>
        <taxon>Triticinae</taxon>
        <taxon>Triticum</taxon>
    </lineage>
</organism>
<dbReference type="PANTHER" id="PTHR10775:SF185">
    <property type="entry name" value="OS08G0208400 PROTEIN"/>
    <property type="match status" value="1"/>
</dbReference>
<dbReference type="AlphaFoldDB" id="A0A8R7PLE3"/>
<name>A0A8R7PLE3_TRIUA</name>
<dbReference type="Pfam" id="PF02992">
    <property type="entry name" value="Transposase_21"/>
    <property type="match status" value="1"/>
</dbReference>
<reference evidence="2" key="1">
    <citation type="journal article" date="2013" name="Nature">
        <title>Draft genome of the wheat A-genome progenitor Triticum urartu.</title>
        <authorList>
            <person name="Ling H.Q."/>
            <person name="Zhao S."/>
            <person name="Liu D."/>
            <person name="Wang J."/>
            <person name="Sun H."/>
            <person name="Zhang C."/>
            <person name="Fan H."/>
            <person name="Li D."/>
            <person name="Dong L."/>
            <person name="Tao Y."/>
            <person name="Gao C."/>
            <person name="Wu H."/>
            <person name="Li Y."/>
            <person name="Cui Y."/>
            <person name="Guo X."/>
            <person name="Zheng S."/>
            <person name="Wang B."/>
            <person name="Yu K."/>
            <person name="Liang Q."/>
            <person name="Yang W."/>
            <person name="Lou X."/>
            <person name="Chen J."/>
            <person name="Feng M."/>
            <person name="Jian J."/>
            <person name="Zhang X."/>
            <person name="Luo G."/>
            <person name="Jiang Y."/>
            <person name="Liu J."/>
            <person name="Wang Z."/>
            <person name="Sha Y."/>
            <person name="Zhang B."/>
            <person name="Wu H."/>
            <person name="Tang D."/>
            <person name="Shen Q."/>
            <person name="Xue P."/>
            <person name="Zou S."/>
            <person name="Wang X."/>
            <person name="Liu X."/>
            <person name="Wang F."/>
            <person name="Yang Y."/>
            <person name="An X."/>
            <person name="Dong Z."/>
            <person name="Zhang K."/>
            <person name="Zhang X."/>
            <person name="Luo M.C."/>
            <person name="Dvorak J."/>
            <person name="Tong Y."/>
            <person name="Wang J."/>
            <person name="Yang H."/>
            <person name="Li Z."/>
            <person name="Wang D."/>
            <person name="Zhang A."/>
            <person name="Wang J."/>
        </authorList>
    </citation>
    <scope>NUCLEOTIDE SEQUENCE</scope>
    <source>
        <strain evidence="2">cv. G1812</strain>
    </source>
</reference>
<dbReference type="Gramene" id="TuG1812G0200005683.01.T01">
    <property type="protein sequence ID" value="TuG1812G0200005683.01.T01.cds332521"/>
    <property type="gene ID" value="TuG1812G0200005683.01"/>
</dbReference>
<protein>
    <recommendedName>
        <fullName evidence="3">DUF4218 domain-containing protein</fullName>
    </recommendedName>
</protein>
<keyword evidence="2" id="KW-1185">Reference proteome</keyword>
<reference evidence="1" key="3">
    <citation type="submission" date="2022-06" db="UniProtKB">
        <authorList>
            <consortium name="EnsemblPlants"/>
        </authorList>
    </citation>
    <scope>IDENTIFICATION</scope>
</reference>